<keyword evidence="2" id="KW-1185">Reference proteome</keyword>
<proteinExistence type="predicted"/>
<gene>
    <name evidence="1" type="ORF">IE53DRAFT_372528</name>
</gene>
<keyword evidence="1" id="KW-0808">Transferase</keyword>
<name>A0ACD0P8N3_9BASI</name>
<keyword evidence="1" id="KW-0489">Methyltransferase</keyword>
<organism evidence="1 2">
    <name type="scientific">Violaceomyces palustris</name>
    <dbReference type="NCBI Taxonomy" id="1673888"/>
    <lineage>
        <taxon>Eukaryota</taxon>
        <taxon>Fungi</taxon>
        <taxon>Dikarya</taxon>
        <taxon>Basidiomycota</taxon>
        <taxon>Ustilaginomycotina</taxon>
        <taxon>Ustilaginomycetes</taxon>
        <taxon>Violaceomycetales</taxon>
        <taxon>Violaceomycetaceae</taxon>
        <taxon>Violaceomyces</taxon>
    </lineage>
</organism>
<dbReference type="EMBL" id="KZ819687">
    <property type="protein sequence ID" value="PWN54357.1"/>
    <property type="molecule type" value="Genomic_DNA"/>
</dbReference>
<reference evidence="1 2" key="1">
    <citation type="journal article" date="2018" name="Mol. Biol. Evol.">
        <title>Broad Genomic Sampling Reveals a Smut Pathogenic Ancestry of the Fungal Clade Ustilaginomycotina.</title>
        <authorList>
            <person name="Kijpornyongpan T."/>
            <person name="Mondo S.J."/>
            <person name="Barry K."/>
            <person name="Sandor L."/>
            <person name="Lee J."/>
            <person name="Lipzen A."/>
            <person name="Pangilinan J."/>
            <person name="LaButti K."/>
            <person name="Hainaut M."/>
            <person name="Henrissat B."/>
            <person name="Grigoriev I.V."/>
            <person name="Spatafora J.W."/>
            <person name="Aime M.C."/>
        </authorList>
    </citation>
    <scope>NUCLEOTIDE SEQUENCE [LARGE SCALE GENOMIC DNA]</scope>
    <source>
        <strain evidence="1 2">SA 807</strain>
    </source>
</reference>
<protein>
    <submittedName>
        <fullName evidence="1">Ribosomal RNA methyltransferase</fullName>
    </submittedName>
</protein>
<accession>A0ACD0P8N3</accession>
<dbReference type="Proteomes" id="UP000245626">
    <property type="component" value="Unassembled WGS sequence"/>
</dbReference>
<evidence type="ECO:0000313" key="2">
    <source>
        <dbReference type="Proteomes" id="UP000245626"/>
    </source>
</evidence>
<sequence length="263" mass="29400">MTKSRNDAFVKARRKGVGMAGEDHPSSPNSQDSSSLVSRSAFKLIQLDDSYRFLKPGRVIVDLGAAPGGWSQVVSRRAARVGTTTTNERVVDRTNRLFALDLLDVIHCEGVTVLKGDFLDHRVQIQLRDLILHSLRSRFTDGRSLTLEGRDSQQSGEESKANESLRLVDVVLSDMMANTSGNTIADTEASLELCRAAFVPSTSSVLIMKYFMSAEADRFRKVVLERCFDRVRSEKVEASRKESREQFWVCVGFRGWDGQGLYD</sequence>
<evidence type="ECO:0000313" key="1">
    <source>
        <dbReference type="EMBL" id="PWN54357.1"/>
    </source>
</evidence>